<dbReference type="KEGG" id="psuu:Psuf_015560"/>
<sequence>MPSQDPLLTAVKPKSYSGAMPVSRKRKKTRKSGHKHPPQSFGSRAVPGNDLAAAFAGLSERRRRLDGRRAALAAAAAKPMVAELVGLAATRTDTELGDELCARLGRTLAELDKAPTDDHVGPNALAEAVVDAAVAAASTTLSANTENTTLDGNAESRQDAWRVLTAVAATLNGRLRERAMESIDDLRTKHGRQVLPETPAGPAVTGPVLWTRDAYGSRFGVVAPFRAGDGQDRWYLWDIDACGHEAFTVHSRYHASAGEALADWQSGVGAPAADGTAFSAVDDPALLDDILPRELGVMRPGGESVEQFAEYHRGKRLAEAVSEVLERATAPRPTPPADLDRASATVHFAAWLRRHRPDRAQPADGDEHLTELADSWHIDGPAGLYHTCSPHRVALVADHIRNYYDDDFAADLVALLPDWTAWLAEHNATPAHLADRCSPYAHGAPHKGIAADDGGLSYLCRITE</sequence>
<evidence type="ECO:0000313" key="3">
    <source>
        <dbReference type="Proteomes" id="UP000503011"/>
    </source>
</evidence>
<evidence type="ECO:0000313" key="2">
    <source>
        <dbReference type="EMBL" id="BCB84243.1"/>
    </source>
</evidence>
<dbReference type="AlphaFoldDB" id="A0A6F8YDZ0"/>
<name>A0A6F8YDZ0_9ACTN</name>
<reference evidence="2 3" key="1">
    <citation type="submission" date="2020-03" db="EMBL/GenBank/DDBJ databases">
        <title>Whole genome shotgun sequence of Phytohabitans suffuscus NBRC 105367.</title>
        <authorList>
            <person name="Komaki H."/>
            <person name="Tamura T."/>
        </authorList>
    </citation>
    <scope>NUCLEOTIDE SEQUENCE [LARGE SCALE GENOMIC DNA]</scope>
    <source>
        <strain evidence="2 3">NBRC 105367</strain>
    </source>
</reference>
<reference evidence="2 3" key="2">
    <citation type="submission" date="2020-03" db="EMBL/GenBank/DDBJ databases">
        <authorList>
            <person name="Ichikawa N."/>
            <person name="Kimura A."/>
            <person name="Kitahashi Y."/>
            <person name="Uohara A."/>
        </authorList>
    </citation>
    <scope>NUCLEOTIDE SEQUENCE [LARGE SCALE GENOMIC DNA]</scope>
    <source>
        <strain evidence="2 3">NBRC 105367</strain>
    </source>
</reference>
<dbReference type="Proteomes" id="UP000503011">
    <property type="component" value="Chromosome"/>
</dbReference>
<organism evidence="2 3">
    <name type="scientific">Phytohabitans suffuscus</name>
    <dbReference type="NCBI Taxonomy" id="624315"/>
    <lineage>
        <taxon>Bacteria</taxon>
        <taxon>Bacillati</taxon>
        <taxon>Actinomycetota</taxon>
        <taxon>Actinomycetes</taxon>
        <taxon>Micromonosporales</taxon>
        <taxon>Micromonosporaceae</taxon>
    </lineage>
</organism>
<feature type="region of interest" description="Disordered" evidence="1">
    <location>
        <begin position="1"/>
        <end position="47"/>
    </location>
</feature>
<keyword evidence="3" id="KW-1185">Reference proteome</keyword>
<accession>A0A6F8YDZ0</accession>
<gene>
    <name evidence="2" type="ORF">Psuf_015560</name>
</gene>
<evidence type="ECO:0000256" key="1">
    <source>
        <dbReference type="SAM" id="MobiDB-lite"/>
    </source>
</evidence>
<proteinExistence type="predicted"/>
<protein>
    <submittedName>
        <fullName evidence="2">Uncharacterized protein</fullName>
    </submittedName>
</protein>
<dbReference type="EMBL" id="AP022871">
    <property type="protein sequence ID" value="BCB84243.1"/>
    <property type="molecule type" value="Genomic_DNA"/>
</dbReference>
<feature type="compositionally biased region" description="Basic residues" evidence="1">
    <location>
        <begin position="23"/>
        <end position="37"/>
    </location>
</feature>